<dbReference type="EMBL" id="GBXM01054033">
    <property type="protein sequence ID" value="JAH54544.1"/>
    <property type="molecule type" value="Transcribed_RNA"/>
</dbReference>
<reference evidence="1" key="2">
    <citation type="journal article" date="2015" name="Fish Shellfish Immunol.">
        <title>Early steps in the European eel (Anguilla anguilla)-Vibrio vulnificus interaction in the gills: Role of the RtxA13 toxin.</title>
        <authorList>
            <person name="Callol A."/>
            <person name="Pajuelo D."/>
            <person name="Ebbesson L."/>
            <person name="Teles M."/>
            <person name="MacKenzie S."/>
            <person name="Amaro C."/>
        </authorList>
    </citation>
    <scope>NUCLEOTIDE SEQUENCE</scope>
</reference>
<evidence type="ECO:0000313" key="1">
    <source>
        <dbReference type="EMBL" id="JAH54544.1"/>
    </source>
</evidence>
<protein>
    <submittedName>
        <fullName evidence="1">Uncharacterized protein</fullName>
    </submittedName>
</protein>
<organism evidence="1">
    <name type="scientific">Anguilla anguilla</name>
    <name type="common">European freshwater eel</name>
    <name type="synonym">Muraena anguilla</name>
    <dbReference type="NCBI Taxonomy" id="7936"/>
    <lineage>
        <taxon>Eukaryota</taxon>
        <taxon>Metazoa</taxon>
        <taxon>Chordata</taxon>
        <taxon>Craniata</taxon>
        <taxon>Vertebrata</taxon>
        <taxon>Euteleostomi</taxon>
        <taxon>Actinopterygii</taxon>
        <taxon>Neopterygii</taxon>
        <taxon>Teleostei</taxon>
        <taxon>Anguilliformes</taxon>
        <taxon>Anguillidae</taxon>
        <taxon>Anguilla</taxon>
    </lineage>
</organism>
<reference evidence="1" key="1">
    <citation type="submission" date="2014-11" db="EMBL/GenBank/DDBJ databases">
        <authorList>
            <person name="Amaro Gonzalez C."/>
        </authorList>
    </citation>
    <scope>NUCLEOTIDE SEQUENCE</scope>
</reference>
<name>A0A0E9TLI1_ANGAN</name>
<dbReference type="AlphaFoldDB" id="A0A0E9TLI1"/>
<accession>A0A0E9TLI1</accession>
<proteinExistence type="predicted"/>
<sequence length="44" mass="5429">MEFNSMKMLTCFRKWKYSFPYHIISRSYLDHKPDITFVNFPVIP</sequence>